<evidence type="ECO:0000256" key="3">
    <source>
        <dbReference type="ARBA" id="ARBA00023082"/>
    </source>
</evidence>
<dbReference type="Gene3D" id="1.10.1740.10">
    <property type="match status" value="1"/>
</dbReference>
<comment type="similarity">
    <text evidence="1">Belongs to the sigma-70 factor family. ECF subfamily.</text>
</comment>
<dbReference type="NCBIfam" id="TIGR02937">
    <property type="entry name" value="sigma70-ECF"/>
    <property type="match status" value="1"/>
</dbReference>
<dbReference type="GO" id="GO:0016987">
    <property type="term" value="F:sigma factor activity"/>
    <property type="evidence" value="ECO:0007669"/>
    <property type="project" value="UniProtKB-KW"/>
</dbReference>
<dbReference type="Pfam" id="PF08281">
    <property type="entry name" value="Sigma70_r4_2"/>
    <property type="match status" value="1"/>
</dbReference>
<dbReference type="InterPro" id="IPR039425">
    <property type="entry name" value="RNA_pol_sigma-70-like"/>
</dbReference>
<dbReference type="Gene3D" id="1.10.10.10">
    <property type="entry name" value="Winged helix-like DNA-binding domain superfamily/Winged helix DNA-binding domain"/>
    <property type="match status" value="1"/>
</dbReference>
<proteinExistence type="inferred from homology"/>
<dbReference type="InterPro" id="IPR036388">
    <property type="entry name" value="WH-like_DNA-bd_sf"/>
</dbReference>
<dbReference type="InterPro" id="IPR007627">
    <property type="entry name" value="RNA_pol_sigma70_r2"/>
</dbReference>
<keyword evidence="4" id="KW-0804">Transcription</keyword>
<reference evidence="7" key="1">
    <citation type="journal article" date="2021" name="PeerJ">
        <title>Extensive microbial diversity within the chicken gut microbiome revealed by metagenomics and culture.</title>
        <authorList>
            <person name="Gilroy R."/>
            <person name="Ravi A."/>
            <person name="Getino M."/>
            <person name="Pursley I."/>
            <person name="Horton D.L."/>
            <person name="Alikhan N.F."/>
            <person name="Baker D."/>
            <person name="Gharbi K."/>
            <person name="Hall N."/>
            <person name="Watson M."/>
            <person name="Adriaenssens E.M."/>
            <person name="Foster-Nyarko E."/>
            <person name="Jarju S."/>
            <person name="Secka A."/>
            <person name="Antonio M."/>
            <person name="Oren A."/>
            <person name="Chaudhuri R.R."/>
            <person name="La Ragione R."/>
            <person name="Hildebrand F."/>
            <person name="Pallen M.J."/>
        </authorList>
    </citation>
    <scope>NUCLEOTIDE SEQUENCE</scope>
    <source>
        <strain evidence="7">ChiHecec1B25-7008</strain>
    </source>
</reference>
<evidence type="ECO:0000256" key="1">
    <source>
        <dbReference type="ARBA" id="ARBA00010641"/>
    </source>
</evidence>
<dbReference type="PANTHER" id="PTHR43133">
    <property type="entry name" value="RNA POLYMERASE ECF-TYPE SIGMA FACTO"/>
    <property type="match status" value="1"/>
</dbReference>
<dbReference type="Pfam" id="PF04542">
    <property type="entry name" value="Sigma70_r2"/>
    <property type="match status" value="1"/>
</dbReference>
<dbReference type="EMBL" id="DWZE01000083">
    <property type="protein sequence ID" value="HJA83728.1"/>
    <property type="molecule type" value="Genomic_DNA"/>
</dbReference>
<dbReference type="InterPro" id="IPR013249">
    <property type="entry name" value="RNA_pol_sigma70_r4_t2"/>
</dbReference>
<dbReference type="PANTHER" id="PTHR43133:SF46">
    <property type="entry name" value="RNA POLYMERASE SIGMA-70 FACTOR ECF SUBFAMILY"/>
    <property type="match status" value="1"/>
</dbReference>
<name>A0A9D2HT95_9BACE</name>
<evidence type="ECO:0000313" key="7">
    <source>
        <dbReference type="EMBL" id="HJA83728.1"/>
    </source>
</evidence>
<dbReference type="AlphaFoldDB" id="A0A9D2HT95"/>
<dbReference type="GO" id="GO:0006352">
    <property type="term" value="P:DNA-templated transcription initiation"/>
    <property type="evidence" value="ECO:0007669"/>
    <property type="project" value="InterPro"/>
</dbReference>
<evidence type="ECO:0000256" key="4">
    <source>
        <dbReference type="ARBA" id="ARBA00023163"/>
    </source>
</evidence>
<dbReference type="InterPro" id="IPR013325">
    <property type="entry name" value="RNA_pol_sigma_r2"/>
</dbReference>
<evidence type="ECO:0000259" key="5">
    <source>
        <dbReference type="Pfam" id="PF04542"/>
    </source>
</evidence>
<feature type="domain" description="RNA polymerase sigma-70 region 2" evidence="5">
    <location>
        <begin position="27"/>
        <end position="90"/>
    </location>
</feature>
<feature type="domain" description="RNA polymerase sigma factor 70 region 4 type 2" evidence="6">
    <location>
        <begin position="123"/>
        <end position="175"/>
    </location>
</feature>
<sequence>MLVRHFHTDTLLLDRLREGDTKAFDALFRQYYPLLCAYGCRFVCLENAEEIAQDTMLWLWEHREDEIIRLSLLKYLLKVVYRKALNRIEQEEVKLRADTRFYQDLVENALEEADLYAVDELSEKLHEAIRQLPETYRQAFLMHRFKGKTYKEIAEELGVSVQTVNYRIGQALKLLSVELKDYLPLLLFLLS</sequence>
<dbReference type="InterPro" id="IPR013324">
    <property type="entry name" value="RNA_pol_sigma_r3/r4-like"/>
</dbReference>
<protein>
    <submittedName>
        <fullName evidence="7">RNA polymerase sigma-70 factor</fullName>
    </submittedName>
</protein>
<dbReference type="NCBIfam" id="TIGR02985">
    <property type="entry name" value="Sig70_bacteroi1"/>
    <property type="match status" value="1"/>
</dbReference>
<dbReference type="Proteomes" id="UP000823860">
    <property type="component" value="Unassembled WGS sequence"/>
</dbReference>
<reference evidence="7" key="2">
    <citation type="submission" date="2021-04" db="EMBL/GenBank/DDBJ databases">
        <authorList>
            <person name="Gilroy R."/>
        </authorList>
    </citation>
    <scope>NUCLEOTIDE SEQUENCE</scope>
    <source>
        <strain evidence="7">ChiHecec1B25-7008</strain>
    </source>
</reference>
<organism evidence="7 8">
    <name type="scientific">Candidatus Bacteroides intestinavium</name>
    <dbReference type="NCBI Taxonomy" id="2838469"/>
    <lineage>
        <taxon>Bacteria</taxon>
        <taxon>Pseudomonadati</taxon>
        <taxon>Bacteroidota</taxon>
        <taxon>Bacteroidia</taxon>
        <taxon>Bacteroidales</taxon>
        <taxon>Bacteroidaceae</taxon>
        <taxon>Bacteroides</taxon>
    </lineage>
</organism>
<dbReference type="SUPFAM" id="SSF88946">
    <property type="entry name" value="Sigma2 domain of RNA polymerase sigma factors"/>
    <property type="match status" value="1"/>
</dbReference>
<dbReference type="InterPro" id="IPR014284">
    <property type="entry name" value="RNA_pol_sigma-70_dom"/>
</dbReference>
<dbReference type="GO" id="GO:0003677">
    <property type="term" value="F:DNA binding"/>
    <property type="evidence" value="ECO:0007669"/>
    <property type="project" value="InterPro"/>
</dbReference>
<comment type="caution">
    <text evidence="7">The sequence shown here is derived from an EMBL/GenBank/DDBJ whole genome shotgun (WGS) entry which is preliminary data.</text>
</comment>
<evidence type="ECO:0000256" key="2">
    <source>
        <dbReference type="ARBA" id="ARBA00023015"/>
    </source>
</evidence>
<evidence type="ECO:0000259" key="6">
    <source>
        <dbReference type="Pfam" id="PF08281"/>
    </source>
</evidence>
<dbReference type="InterPro" id="IPR014327">
    <property type="entry name" value="RNA_pol_sigma70_bacteroid"/>
</dbReference>
<keyword evidence="3" id="KW-0731">Sigma factor</keyword>
<gene>
    <name evidence="7" type="ORF">H9785_07160</name>
</gene>
<accession>A0A9D2HT95</accession>
<evidence type="ECO:0000313" key="8">
    <source>
        <dbReference type="Proteomes" id="UP000823860"/>
    </source>
</evidence>
<dbReference type="CDD" id="cd06171">
    <property type="entry name" value="Sigma70_r4"/>
    <property type="match status" value="1"/>
</dbReference>
<keyword evidence="2" id="KW-0805">Transcription regulation</keyword>
<dbReference type="SUPFAM" id="SSF88659">
    <property type="entry name" value="Sigma3 and sigma4 domains of RNA polymerase sigma factors"/>
    <property type="match status" value="1"/>
</dbReference>